<dbReference type="SUPFAM" id="SSF48726">
    <property type="entry name" value="Immunoglobulin"/>
    <property type="match status" value="3"/>
</dbReference>
<feature type="domain" description="Ig-like" evidence="4">
    <location>
        <begin position="219"/>
        <end position="313"/>
    </location>
</feature>
<accession>A0ABM1TQ00</accession>
<keyword evidence="3" id="KW-1015">Disulfide bond</keyword>
<dbReference type="InterPro" id="IPR007110">
    <property type="entry name" value="Ig-like_dom"/>
</dbReference>
<dbReference type="PANTHER" id="PTHR23278:SF19">
    <property type="entry name" value="OBSCURIN"/>
    <property type="match status" value="1"/>
</dbReference>
<keyword evidence="5" id="KW-1185">Reference proteome</keyword>
<proteinExistence type="predicted"/>
<feature type="domain" description="Ig-like" evidence="4">
    <location>
        <begin position="1"/>
        <end position="109"/>
    </location>
</feature>
<dbReference type="Gene3D" id="2.60.40.10">
    <property type="entry name" value="Immunoglobulins"/>
    <property type="match status" value="3"/>
</dbReference>
<dbReference type="SMART" id="SM00409">
    <property type="entry name" value="IG"/>
    <property type="match status" value="3"/>
</dbReference>
<dbReference type="InterPro" id="IPR013162">
    <property type="entry name" value="CD80_C2-set"/>
</dbReference>
<sequence length="315" mass="34874">FPEFTALVGRYAELPCNVSRPGSDDAVSLVLWYRADVNAPIYSVDARNGKLMAAKHFSSEILGNRALFDLRTQPAIMRIEPVEEKDAGEYRCRVDYRWARTMNSAVTLSVKVPPKEISIFSVNGDSLKKIVGPLDEGSELKLLCEVKGGKPTPSVTWWKNGKLINDDYTEPSPGVVHNVLSISSLDRDDLLSMLSCVANNSNITSPLNTTIVVDLYLKPVDVRITSFRHPLSAGIEVKVICESSGSRPPAQITWRKDNHPISGSIQVYSINQSIAISELMLLPAREDNGKTLTCMSNNPKIPESNIEDKWKLTVF</sequence>
<dbReference type="RefSeq" id="XP_022257956.1">
    <property type="nucleotide sequence ID" value="XM_022402248.1"/>
</dbReference>
<comment type="subcellular location">
    <subcellularLocation>
        <location evidence="1">Membrane</location>
        <topology evidence="1">Single-pass membrane protein</topology>
    </subcellularLocation>
</comment>
<feature type="domain" description="Ig-like" evidence="4">
    <location>
        <begin position="114"/>
        <end position="212"/>
    </location>
</feature>
<dbReference type="GeneID" id="111089542"/>
<feature type="non-terminal residue" evidence="6">
    <location>
        <position position="315"/>
    </location>
</feature>
<evidence type="ECO:0000256" key="1">
    <source>
        <dbReference type="ARBA" id="ARBA00004167"/>
    </source>
</evidence>
<dbReference type="InterPro" id="IPR036179">
    <property type="entry name" value="Ig-like_dom_sf"/>
</dbReference>
<dbReference type="Pfam" id="PF13927">
    <property type="entry name" value="Ig_3"/>
    <property type="match status" value="1"/>
</dbReference>
<dbReference type="Pfam" id="PF08205">
    <property type="entry name" value="C2-set_2"/>
    <property type="match status" value="1"/>
</dbReference>
<dbReference type="PANTHER" id="PTHR23278">
    <property type="entry name" value="SIDESTEP PROTEIN"/>
    <property type="match status" value="1"/>
</dbReference>
<protein>
    <submittedName>
        <fullName evidence="6">Nephrin-like</fullName>
    </submittedName>
</protein>
<reference evidence="6" key="1">
    <citation type="submission" date="2025-08" db="UniProtKB">
        <authorList>
            <consortium name="RefSeq"/>
        </authorList>
    </citation>
    <scope>IDENTIFICATION</scope>
    <source>
        <tissue evidence="6">Muscle</tissue>
    </source>
</reference>
<name>A0ABM1TQ00_LIMPO</name>
<evidence type="ECO:0000256" key="3">
    <source>
        <dbReference type="ARBA" id="ARBA00023157"/>
    </source>
</evidence>
<evidence type="ECO:0000313" key="6">
    <source>
        <dbReference type="RefSeq" id="XP_022257956.1"/>
    </source>
</evidence>
<evidence type="ECO:0000259" key="4">
    <source>
        <dbReference type="PROSITE" id="PS50835"/>
    </source>
</evidence>
<gene>
    <name evidence="6" type="primary">LOC111089542</name>
</gene>
<dbReference type="PROSITE" id="PS50835">
    <property type="entry name" value="IG_LIKE"/>
    <property type="match status" value="3"/>
</dbReference>
<feature type="non-terminal residue" evidence="6">
    <location>
        <position position="1"/>
    </location>
</feature>
<organism evidence="5 6">
    <name type="scientific">Limulus polyphemus</name>
    <name type="common">Atlantic horseshoe crab</name>
    <dbReference type="NCBI Taxonomy" id="6850"/>
    <lineage>
        <taxon>Eukaryota</taxon>
        <taxon>Metazoa</taxon>
        <taxon>Ecdysozoa</taxon>
        <taxon>Arthropoda</taxon>
        <taxon>Chelicerata</taxon>
        <taxon>Merostomata</taxon>
        <taxon>Xiphosura</taxon>
        <taxon>Limulidae</taxon>
        <taxon>Limulus</taxon>
    </lineage>
</organism>
<dbReference type="InterPro" id="IPR013783">
    <property type="entry name" value="Ig-like_fold"/>
</dbReference>
<evidence type="ECO:0000313" key="5">
    <source>
        <dbReference type="Proteomes" id="UP000694941"/>
    </source>
</evidence>
<dbReference type="InterPro" id="IPR003599">
    <property type="entry name" value="Ig_sub"/>
</dbReference>
<keyword evidence="2" id="KW-0472">Membrane</keyword>
<dbReference type="Proteomes" id="UP000694941">
    <property type="component" value="Unplaced"/>
</dbReference>
<evidence type="ECO:0000256" key="2">
    <source>
        <dbReference type="ARBA" id="ARBA00023136"/>
    </source>
</evidence>